<dbReference type="InterPro" id="IPR018211">
    <property type="entry name" value="ADH_Fe_CS"/>
</dbReference>
<dbReference type="Pfam" id="PF00465">
    <property type="entry name" value="Fe-ADH"/>
    <property type="match status" value="1"/>
</dbReference>
<evidence type="ECO:0000256" key="6">
    <source>
        <dbReference type="ARBA" id="ARBA00039147"/>
    </source>
</evidence>
<evidence type="ECO:0000313" key="13">
    <source>
        <dbReference type="EMBL" id="AZG75311.1"/>
    </source>
</evidence>
<dbReference type="InterPro" id="IPR016205">
    <property type="entry name" value="Glycerol_DH"/>
</dbReference>
<dbReference type="InterPro" id="IPR001670">
    <property type="entry name" value="ADH_Fe/GldA"/>
</dbReference>
<evidence type="ECO:0000256" key="2">
    <source>
        <dbReference type="ARBA" id="ARBA00022723"/>
    </source>
</evidence>
<evidence type="ECO:0000256" key="4">
    <source>
        <dbReference type="ARBA" id="ARBA00023027"/>
    </source>
</evidence>
<comment type="pathway">
    <text evidence="5">Polyol metabolism; glycerol fermentation; glycerone phosphate from glycerol (oxidative route): step 1/2.</text>
</comment>
<accession>A0A3G8M097</accession>
<evidence type="ECO:0000259" key="12">
    <source>
        <dbReference type="Pfam" id="PF00465"/>
    </source>
</evidence>
<comment type="cofactor">
    <cofactor evidence="9">
        <name>Zn(2+)</name>
        <dbReference type="ChEBI" id="CHEBI:29105"/>
    </cofactor>
    <text evidence="9">Binds 1 zinc ion per subunit.</text>
</comment>
<sequence length="369" mass="38138">MLKVFCAPARYVQGRDATMALASELARLGIAGKALIIASPTARKALEPVWSETFQAAGLDYAILDFGGECSFAEISRGSEEARRVSASSIVGAGGGKTLDAARAVAAELELPVACCPTTASSDAPCSALSVVYTEDGVFEKCLFYRRNPDLVLVDSTVIARAPVRLLISGMGDALATFFEADATIRAHRNNVAGGLSTIAAAAIAELCYKTLLNDGIAAVAAARAGAITPALERIIEANTLLSGLGFESGGLAVAHSVHNGLTAAPETHDRLHGEKVAFGTLVQLALEGRPRSTVDEAMGFCLSVGLPVTLAELGLVNLSRDMARAIAERAVAVGESAHNEPFEVTAATLMDAIYAADSMGVAFKARAS</sequence>
<dbReference type="EMBL" id="CP034086">
    <property type="protein sequence ID" value="AZG75311.1"/>
    <property type="molecule type" value="Genomic_DNA"/>
</dbReference>
<proteinExistence type="inferred from homology"/>
<dbReference type="GO" id="GO:0008888">
    <property type="term" value="F:glycerol dehydrogenase (NAD+) activity"/>
    <property type="evidence" value="ECO:0007669"/>
    <property type="project" value="UniProtKB-EC"/>
</dbReference>
<evidence type="ECO:0000256" key="7">
    <source>
        <dbReference type="ARBA" id="ARBA00040132"/>
    </source>
</evidence>
<keyword evidence="9" id="KW-0862">Zinc</keyword>
<dbReference type="CDD" id="cd08170">
    <property type="entry name" value="GlyDH"/>
    <property type="match status" value="1"/>
</dbReference>
<feature type="domain" description="Alcohol dehydrogenase iron-type/glycerol dehydrogenase GldA" evidence="12">
    <location>
        <begin position="8"/>
        <end position="155"/>
    </location>
</feature>
<feature type="binding site" evidence="11">
    <location>
        <position position="133"/>
    </location>
    <ligand>
        <name>NAD(+)</name>
        <dbReference type="ChEBI" id="CHEBI:57540"/>
    </ligand>
</feature>
<dbReference type="Gene3D" id="3.40.50.1970">
    <property type="match status" value="1"/>
</dbReference>
<evidence type="ECO:0000256" key="8">
    <source>
        <dbReference type="ARBA" id="ARBA00049006"/>
    </source>
</evidence>
<evidence type="ECO:0000313" key="14">
    <source>
        <dbReference type="Proteomes" id="UP000273982"/>
    </source>
</evidence>
<evidence type="ECO:0000256" key="10">
    <source>
        <dbReference type="PIRSR" id="PIRSR000112-2"/>
    </source>
</evidence>
<keyword evidence="2 9" id="KW-0479">Metal-binding</keyword>
<organism evidence="13 14">
    <name type="scientific">Methylocystis rosea</name>
    <dbReference type="NCBI Taxonomy" id="173366"/>
    <lineage>
        <taxon>Bacteria</taxon>
        <taxon>Pseudomonadati</taxon>
        <taxon>Pseudomonadota</taxon>
        <taxon>Alphaproteobacteria</taxon>
        <taxon>Hyphomicrobiales</taxon>
        <taxon>Methylocystaceae</taxon>
        <taxon>Methylocystis</taxon>
    </lineage>
</organism>
<feature type="binding site" evidence="11">
    <location>
        <begin position="96"/>
        <end position="100"/>
    </location>
    <ligand>
        <name>NAD(+)</name>
        <dbReference type="ChEBI" id="CHEBI:57540"/>
    </ligand>
</feature>
<feature type="binding site" evidence="11">
    <location>
        <begin position="118"/>
        <end position="121"/>
    </location>
    <ligand>
        <name>NAD(+)</name>
        <dbReference type="ChEBI" id="CHEBI:57540"/>
    </ligand>
</feature>
<evidence type="ECO:0000256" key="9">
    <source>
        <dbReference type="PIRSR" id="PIRSR000112-1"/>
    </source>
</evidence>
<evidence type="ECO:0000256" key="11">
    <source>
        <dbReference type="PIRSR" id="PIRSR000112-3"/>
    </source>
</evidence>
<dbReference type="SUPFAM" id="SSF56796">
    <property type="entry name" value="Dehydroquinate synthase-like"/>
    <property type="match status" value="1"/>
</dbReference>
<feature type="binding site" evidence="9">
    <location>
        <position position="273"/>
    </location>
    <ligand>
        <name>glycerol</name>
        <dbReference type="ChEBI" id="CHEBI:17754"/>
    </ligand>
</feature>
<evidence type="ECO:0000256" key="3">
    <source>
        <dbReference type="ARBA" id="ARBA00023002"/>
    </source>
</evidence>
<feature type="binding site" evidence="9">
    <location>
        <position position="173"/>
    </location>
    <ligand>
        <name>glycerol</name>
        <dbReference type="ChEBI" id="CHEBI:17754"/>
    </ligand>
</feature>
<comment type="catalytic activity">
    <reaction evidence="8">
        <text>glycerol + NAD(+) = dihydroxyacetone + NADH + H(+)</text>
        <dbReference type="Rhea" id="RHEA:13769"/>
        <dbReference type="ChEBI" id="CHEBI:15378"/>
        <dbReference type="ChEBI" id="CHEBI:16016"/>
        <dbReference type="ChEBI" id="CHEBI:17754"/>
        <dbReference type="ChEBI" id="CHEBI:57540"/>
        <dbReference type="ChEBI" id="CHEBI:57945"/>
        <dbReference type="EC" id="1.1.1.6"/>
    </reaction>
</comment>
<evidence type="ECO:0000256" key="1">
    <source>
        <dbReference type="ARBA" id="ARBA00007358"/>
    </source>
</evidence>
<feature type="binding site" evidence="11">
    <location>
        <position position="129"/>
    </location>
    <ligand>
        <name>NAD(+)</name>
        <dbReference type="ChEBI" id="CHEBI:57540"/>
    </ligand>
</feature>
<dbReference type="Gene3D" id="1.20.1090.10">
    <property type="entry name" value="Dehydroquinate synthase-like - alpha domain"/>
    <property type="match status" value="1"/>
</dbReference>
<dbReference type="GO" id="GO:0046872">
    <property type="term" value="F:metal ion binding"/>
    <property type="evidence" value="ECO:0007669"/>
    <property type="project" value="UniProtKB-KW"/>
</dbReference>
<feature type="binding site" evidence="9">
    <location>
        <position position="256"/>
    </location>
    <ligand>
        <name>glycerol</name>
        <dbReference type="ChEBI" id="CHEBI:17754"/>
    </ligand>
</feature>
<keyword evidence="4 11" id="KW-0520">NAD</keyword>
<evidence type="ECO:0000256" key="5">
    <source>
        <dbReference type="ARBA" id="ARBA00037918"/>
    </source>
</evidence>
<feature type="binding site" evidence="10">
    <location>
        <position position="123"/>
    </location>
    <ligand>
        <name>glycerol</name>
        <dbReference type="ChEBI" id="CHEBI:17754"/>
    </ligand>
</feature>
<name>A0A3G8M097_9HYPH</name>
<dbReference type="AlphaFoldDB" id="A0A3G8M097"/>
<gene>
    <name evidence="13" type="ORF">EHO51_00290</name>
</gene>
<dbReference type="PANTHER" id="PTHR43616">
    <property type="entry name" value="GLYCEROL DEHYDROGENASE"/>
    <property type="match status" value="1"/>
</dbReference>
<dbReference type="NCBIfam" id="NF006941">
    <property type="entry name" value="PRK09423.1"/>
    <property type="match status" value="1"/>
</dbReference>
<dbReference type="EC" id="1.1.1.6" evidence="6"/>
<feature type="binding site" evidence="11">
    <location>
        <position position="127"/>
    </location>
    <ligand>
        <name>NAD(+)</name>
        <dbReference type="ChEBI" id="CHEBI:57540"/>
    </ligand>
</feature>
<dbReference type="PROSITE" id="PS00913">
    <property type="entry name" value="ADH_IRON_1"/>
    <property type="match status" value="1"/>
</dbReference>
<dbReference type="Proteomes" id="UP000273982">
    <property type="component" value="Chromosome"/>
</dbReference>
<dbReference type="RefSeq" id="WP_124737213.1">
    <property type="nucleotide sequence ID" value="NZ_CP034086.1"/>
</dbReference>
<dbReference type="PIRSF" id="PIRSF000112">
    <property type="entry name" value="Glycerol_dehydrogenase"/>
    <property type="match status" value="1"/>
</dbReference>
<dbReference type="KEGG" id="mros:EHO51_00290"/>
<keyword evidence="3" id="KW-0560">Oxidoreductase</keyword>
<dbReference type="GO" id="GO:0005829">
    <property type="term" value="C:cytosol"/>
    <property type="evidence" value="ECO:0007669"/>
    <property type="project" value="TreeGrafter"/>
</dbReference>
<dbReference type="PANTHER" id="PTHR43616:SF5">
    <property type="entry name" value="GLYCEROL DEHYDROGENASE 1"/>
    <property type="match status" value="1"/>
</dbReference>
<protein>
    <recommendedName>
        <fullName evidence="7">Glycerol dehydrogenase</fullName>
        <ecNumber evidence="6">1.1.1.6</ecNumber>
    </recommendedName>
</protein>
<comment type="similarity">
    <text evidence="1">Belongs to the iron-containing alcohol dehydrogenase family.</text>
</comment>
<reference evidence="13 14" key="1">
    <citation type="submission" date="2018-11" db="EMBL/GenBank/DDBJ databases">
        <title>Genome squencing of methanotrophic bacteria isolated from alkaline groundwater in Korea.</title>
        <authorList>
            <person name="Nguyen L.N."/>
        </authorList>
    </citation>
    <scope>NUCLEOTIDE SEQUENCE [LARGE SCALE GENOMIC DNA]</scope>
    <source>
        <strain evidence="13 14">GW6</strain>
    </source>
</reference>